<evidence type="ECO:0000313" key="1">
    <source>
        <dbReference type="EMBL" id="MEC5425408.1"/>
    </source>
</evidence>
<gene>
    <name evidence="1" type="ORF">QGM71_18155</name>
</gene>
<keyword evidence="2" id="KW-1185">Reference proteome</keyword>
<name>A0ABU6KJP1_9BACI</name>
<evidence type="ECO:0000313" key="2">
    <source>
        <dbReference type="Proteomes" id="UP001335737"/>
    </source>
</evidence>
<dbReference type="EMBL" id="JARZFX010000014">
    <property type="protein sequence ID" value="MEC5425408.1"/>
    <property type="molecule type" value="Genomic_DNA"/>
</dbReference>
<protein>
    <submittedName>
        <fullName evidence="1">Uncharacterized protein</fullName>
    </submittedName>
</protein>
<dbReference type="Gene3D" id="6.20.20.10">
    <property type="match status" value="1"/>
</dbReference>
<accession>A0ABU6KJP1</accession>
<dbReference type="RefSeq" id="WP_327608953.1">
    <property type="nucleotide sequence ID" value="NZ_JARZFX010000014.1"/>
</dbReference>
<proteinExistence type="predicted"/>
<reference evidence="1 2" key="1">
    <citation type="journal article" date="2024" name="Int. J. Syst. Evol. Microbiol.">
        <title>Virgibacillus tibetensis sp. nov., isolated from salt lake on the Tibetan Plateau of China.</title>
        <authorList>
            <person name="Phurbu D."/>
            <person name="Liu Z.-X."/>
            <person name="Wang R."/>
            <person name="Zheng Y.-Y."/>
            <person name="Liu H.-C."/>
            <person name="Zhou Y.-G."/>
            <person name="Yu Y.-J."/>
            <person name="Li A.-H."/>
        </authorList>
    </citation>
    <scope>NUCLEOTIDE SEQUENCE [LARGE SCALE GENOMIC DNA]</scope>
    <source>
        <strain evidence="1 2">C22-A2</strain>
    </source>
</reference>
<organism evidence="1 2">
    <name type="scientific">Virgibacillus tibetensis</name>
    <dbReference type="NCBI Taxonomy" id="3042313"/>
    <lineage>
        <taxon>Bacteria</taxon>
        <taxon>Bacillati</taxon>
        <taxon>Bacillota</taxon>
        <taxon>Bacilli</taxon>
        <taxon>Bacillales</taxon>
        <taxon>Bacillaceae</taxon>
        <taxon>Virgibacillus</taxon>
    </lineage>
</organism>
<dbReference type="SUPFAM" id="SSF57938">
    <property type="entry name" value="DnaJ/Hsp40 cysteine-rich domain"/>
    <property type="match status" value="1"/>
</dbReference>
<comment type="caution">
    <text evidence="1">The sequence shown here is derived from an EMBL/GenBank/DDBJ whole genome shotgun (WGS) entry which is preliminary data.</text>
</comment>
<dbReference type="InterPro" id="IPR036410">
    <property type="entry name" value="HSP_DnaJ_Cys-rich_dom_sf"/>
</dbReference>
<dbReference type="Proteomes" id="UP001335737">
    <property type="component" value="Unassembled WGS sequence"/>
</dbReference>
<sequence length="58" mass="6296">MVNRENTCKACEGSGMLADDEGWQYRCSVCNGDGIHAKSDAASSARIMSVDENNRLLD</sequence>